<dbReference type="STRING" id="1157962.A0A250X362"/>
<evidence type="ECO:0000256" key="2">
    <source>
        <dbReference type="ARBA" id="ARBA00022670"/>
    </source>
</evidence>
<dbReference type="OrthoDB" id="527990at2759"/>
<dbReference type="GO" id="GO:0016020">
    <property type="term" value="C:membrane"/>
    <property type="evidence" value="ECO:0007669"/>
    <property type="project" value="InterPro"/>
</dbReference>
<keyword evidence="10" id="KW-0732">Signal</keyword>
<dbReference type="GO" id="GO:0046872">
    <property type="term" value="F:metal ion binding"/>
    <property type="evidence" value="ECO:0007669"/>
    <property type="project" value="UniProtKB-KW"/>
</dbReference>
<dbReference type="AlphaFoldDB" id="A0A250X362"/>
<dbReference type="GO" id="GO:0005737">
    <property type="term" value="C:cytoplasm"/>
    <property type="evidence" value="ECO:0007669"/>
    <property type="project" value="TreeGrafter"/>
</dbReference>
<dbReference type="Gene3D" id="3.90.132.10">
    <property type="entry name" value="Leishmanolysin , domain 2"/>
    <property type="match status" value="1"/>
</dbReference>
<evidence type="ECO:0000256" key="5">
    <source>
        <dbReference type="ARBA" id="ARBA00022833"/>
    </source>
</evidence>
<feature type="region of interest" description="Disordered" evidence="8">
    <location>
        <begin position="665"/>
        <end position="723"/>
    </location>
</feature>
<keyword evidence="2" id="KW-0645">Protease</keyword>
<feature type="compositionally biased region" description="Pro residues" evidence="8">
    <location>
        <begin position="670"/>
        <end position="711"/>
    </location>
</feature>
<evidence type="ECO:0000256" key="6">
    <source>
        <dbReference type="ARBA" id="ARBA00023049"/>
    </source>
</evidence>
<gene>
    <name evidence="11" type="ORF">CEUSTIGMA_g4945.t1</name>
</gene>
<proteinExistence type="inferred from homology"/>
<dbReference type="Gene3D" id="3.10.170.20">
    <property type="match status" value="1"/>
</dbReference>
<reference evidence="11 12" key="1">
    <citation type="submission" date="2017-08" db="EMBL/GenBank/DDBJ databases">
        <title>Acidophilic green algal genome provides insights into adaptation to an acidic environment.</title>
        <authorList>
            <person name="Hirooka S."/>
            <person name="Hirose Y."/>
            <person name="Kanesaki Y."/>
            <person name="Higuchi S."/>
            <person name="Fujiwara T."/>
            <person name="Onuma R."/>
            <person name="Era A."/>
            <person name="Ohbayashi R."/>
            <person name="Uzuka A."/>
            <person name="Nozaki H."/>
            <person name="Yoshikawa H."/>
            <person name="Miyagishima S.Y."/>
        </authorList>
    </citation>
    <scope>NUCLEOTIDE SEQUENCE [LARGE SCALE GENOMIC DNA]</scope>
    <source>
        <strain evidence="11 12">NIES-2499</strain>
    </source>
</reference>
<evidence type="ECO:0000313" key="12">
    <source>
        <dbReference type="Proteomes" id="UP000232323"/>
    </source>
</evidence>
<dbReference type="Proteomes" id="UP000232323">
    <property type="component" value="Unassembled WGS sequence"/>
</dbReference>
<feature type="transmembrane region" description="Helical" evidence="9">
    <location>
        <begin position="746"/>
        <end position="768"/>
    </location>
</feature>
<evidence type="ECO:0000256" key="1">
    <source>
        <dbReference type="ARBA" id="ARBA00005860"/>
    </source>
</evidence>
<keyword evidence="6 7" id="KW-0482">Metalloprotease</keyword>
<comment type="caution">
    <text evidence="11">The sequence shown here is derived from an EMBL/GenBank/DDBJ whole genome shotgun (WGS) entry which is preliminary data.</text>
</comment>
<feature type="binding site" evidence="7">
    <location>
        <position position="287"/>
    </location>
    <ligand>
        <name>Zn(2+)</name>
        <dbReference type="ChEBI" id="CHEBI:29105"/>
        <note>catalytic</note>
    </ligand>
</feature>
<evidence type="ECO:0000256" key="4">
    <source>
        <dbReference type="ARBA" id="ARBA00022801"/>
    </source>
</evidence>
<name>A0A250X362_9CHLO</name>
<keyword evidence="9" id="KW-1133">Transmembrane helix</keyword>
<protein>
    <recommendedName>
        <fullName evidence="13">EGF-like domain-containing protein</fullName>
    </recommendedName>
</protein>
<comment type="cofactor">
    <cofactor evidence="7">
        <name>Zn(2+)</name>
        <dbReference type="ChEBI" id="CHEBI:29105"/>
    </cofactor>
    <text evidence="7">Binds 1 zinc ion per subunit.</text>
</comment>
<keyword evidence="9" id="KW-0472">Membrane</keyword>
<dbReference type="PANTHER" id="PTHR10942">
    <property type="entry name" value="LEISHMANOLYSIN-LIKE PEPTIDASE"/>
    <property type="match status" value="1"/>
</dbReference>
<dbReference type="SUPFAM" id="SSF55486">
    <property type="entry name" value="Metalloproteases ('zincins'), catalytic domain"/>
    <property type="match status" value="1"/>
</dbReference>
<keyword evidence="3 7" id="KW-0479">Metal-binding</keyword>
<evidence type="ECO:0000256" key="8">
    <source>
        <dbReference type="SAM" id="MobiDB-lite"/>
    </source>
</evidence>
<organism evidence="11 12">
    <name type="scientific">Chlamydomonas eustigma</name>
    <dbReference type="NCBI Taxonomy" id="1157962"/>
    <lineage>
        <taxon>Eukaryota</taxon>
        <taxon>Viridiplantae</taxon>
        <taxon>Chlorophyta</taxon>
        <taxon>core chlorophytes</taxon>
        <taxon>Chlorophyceae</taxon>
        <taxon>CS clade</taxon>
        <taxon>Chlamydomonadales</taxon>
        <taxon>Chlamydomonadaceae</taxon>
        <taxon>Chlamydomonas</taxon>
    </lineage>
</organism>
<evidence type="ECO:0000256" key="10">
    <source>
        <dbReference type="SAM" id="SignalP"/>
    </source>
</evidence>
<dbReference type="PANTHER" id="PTHR10942:SF0">
    <property type="entry name" value="LEISHMANOLYSIN-LIKE PEPTIDASE"/>
    <property type="match status" value="1"/>
</dbReference>
<accession>A0A250X362</accession>
<comment type="similarity">
    <text evidence="1">Belongs to the peptidase M8 family.</text>
</comment>
<dbReference type="InterPro" id="IPR001577">
    <property type="entry name" value="Peptidase_M8"/>
</dbReference>
<dbReference type="PRINTS" id="PR00782">
    <property type="entry name" value="LSHMANOLYSIN"/>
</dbReference>
<keyword evidence="4" id="KW-0378">Hydrolase</keyword>
<dbReference type="GO" id="GO:0006508">
    <property type="term" value="P:proteolysis"/>
    <property type="evidence" value="ECO:0007669"/>
    <property type="project" value="UniProtKB-KW"/>
</dbReference>
<evidence type="ECO:0000313" key="11">
    <source>
        <dbReference type="EMBL" id="GAX77501.1"/>
    </source>
</evidence>
<evidence type="ECO:0000256" key="7">
    <source>
        <dbReference type="PIRSR" id="PIRSR601577-2"/>
    </source>
</evidence>
<dbReference type="GO" id="GO:0004222">
    <property type="term" value="F:metalloendopeptidase activity"/>
    <property type="evidence" value="ECO:0007669"/>
    <property type="project" value="InterPro"/>
</dbReference>
<evidence type="ECO:0000256" key="3">
    <source>
        <dbReference type="ARBA" id="ARBA00022723"/>
    </source>
</evidence>
<keyword evidence="9" id="KW-0812">Transmembrane</keyword>
<dbReference type="GO" id="GO:0007155">
    <property type="term" value="P:cell adhesion"/>
    <property type="evidence" value="ECO:0007669"/>
    <property type="project" value="InterPro"/>
</dbReference>
<sequence>MYRPKTRFRNNLLCISVVILSLNLHVVSSRSRSSELKVLEQKVQAILERRKSQNVRPQQEFSAQESISSSGTSRLLASSLASTVTPIRIAPVYQLSGSSNQDQATITTTTAAAILALQNYVQVKAPVGYAGLLAVPEYISPSLCNRFNQNPASGATCSGPGWTPTFNYSLPESDVKSPYCGPAAIQPEQVLSTSCMNSNYAPISGCHTSAAGTQGGLQADVYLYVTNDQPSCDGNVASGSVMYGLPCLVDVTTNRPIMATLNYCGSDAIQAVPAERLVAQAVQQMIHALAFTTALFNLYISSNGTTLQPSQVYSHIPPSVTSQYRNDIFLIVTPTVVAEVQAQFACSTLAGAALENQGPAGYLDNFWEYELFQGELMTAAVPADGNYQRISRITLGLLVDTGWYNVNWTAGAYLDWGRNAGCSFPQLTCAAYQSTYSITQTINGSPVMLGQSYFCNVNSSGLCSFNGLTRGSCLVSNYSSCGLITAPASTIDPNVTLPTCTTAKYYSNSGSLTLDALGIPLFSWSVGSSARCLTTLLPLSSSGASPVVVPTINGANDTGLCWNSTCTSSSNLAILVNGTTLTCSNAVVGSQVVLSTVTSGAVTAGGLLCPSQTSVQAICRTLQCTAGSCSSTGGNCFEGSCVCRLGYAGSQCKFSLIGQPAPAIQVAQFPPTPPPQPPPPPLPPVPPAPPPSPPHLPPFPPFPPPPSPPPSKGSQSPSMPLDLTDYLLRGQGTLIASNSQGSGQSIYWIIFGVLCAIAAVLMTLSAALTMMQ</sequence>
<evidence type="ECO:0000256" key="9">
    <source>
        <dbReference type="SAM" id="Phobius"/>
    </source>
</evidence>
<dbReference type="EMBL" id="BEGY01000025">
    <property type="protein sequence ID" value="GAX77501.1"/>
    <property type="molecule type" value="Genomic_DNA"/>
</dbReference>
<feature type="signal peptide" evidence="10">
    <location>
        <begin position="1"/>
        <end position="29"/>
    </location>
</feature>
<feature type="chain" id="PRO_5012038342" description="EGF-like domain-containing protein" evidence="10">
    <location>
        <begin position="30"/>
        <end position="772"/>
    </location>
</feature>
<keyword evidence="5 7" id="KW-0862">Zinc</keyword>
<keyword evidence="12" id="KW-1185">Reference proteome</keyword>
<dbReference type="Pfam" id="PF01457">
    <property type="entry name" value="Peptidase_M8"/>
    <property type="match status" value="1"/>
</dbReference>
<evidence type="ECO:0008006" key="13">
    <source>
        <dbReference type="Google" id="ProtNLM"/>
    </source>
</evidence>